<gene>
    <name evidence="3" type="ORF">ATJ93_4406</name>
</gene>
<dbReference type="SUPFAM" id="SSF81665">
    <property type="entry name" value="Calcium ATPase, transmembrane domain M"/>
    <property type="match status" value="1"/>
</dbReference>
<dbReference type="OrthoDB" id="265845at2157"/>
<feature type="transmembrane region" description="Helical" evidence="2">
    <location>
        <begin position="40"/>
        <end position="58"/>
    </location>
</feature>
<dbReference type="AlphaFoldDB" id="A0A3R7HFV3"/>
<keyword evidence="2" id="KW-1133">Transmembrane helix</keyword>
<feature type="transmembrane region" description="Helical" evidence="2">
    <location>
        <begin position="263"/>
        <end position="282"/>
    </location>
</feature>
<dbReference type="Proteomes" id="UP000283805">
    <property type="component" value="Unassembled WGS sequence"/>
</dbReference>
<name>A0A3R7HFV3_9EURY</name>
<reference evidence="3 4" key="1">
    <citation type="submission" date="2018-09" db="EMBL/GenBank/DDBJ databases">
        <title>Genomic Encyclopedia of Archaeal and Bacterial Type Strains, Phase II (KMG-II): from individual species to whole genera.</title>
        <authorList>
            <person name="Goeker M."/>
        </authorList>
    </citation>
    <scope>NUCLEOTIDE SEQUENCE [LARGE SCALE GENOMIC DNA]</scope>
    <source>
        <strain evidence="3 4">DSM 13151</strain>
    </source>
</reference>
<organism evidence="3 4">
    <name type="scientific">Halopiger aswanensis</name>
    <dbReference type="NCBI Taxonomy" id="148449"/>
    <lineage>
        <taxon>Archaea</taxon>
        <taxon>Methanobacteriati</taxon>
        <taxon>Methanobacteriota</taxon>
        <taxon>Stenosarchaea group</taxon>
        <taxon>Halobacteria</taxon>
        <taxon>Halobacteriales</taxon>
        <taxon>Natrialbaceae</taxon>
        <taxon>Halopiger</taxon>
    </lineage>
</organism>
<dbReference type="InterPro" id="IPR023298">
    <property type="entry name" value="ATPase_P-typ_TM_dom_sf"/>
</dbReference>
<sequence>MGSSETETDETLESYGADVGRQAGPLTQFYEWFLIQGNRLAVTALVSVAIFALIVGLHELGIVNFLNPNSVTRVASGMIAGTFSLVTLVVSVNQLILSQEFSSAGKARDRFESVVDFREDVAAEAAIPAAPAEPARVLELIVDSIRHEAAQLADTVADHDDRDVRETVIRYTNSVQERADRVDETLEQSSFGTFSAVSAAINYDEAWQLYVATHLRNEYDDSLSPTAKDQLDELIGSLKLFSVAREQFKTTYLQRELTRFSQLTIYCGVPSILSAILVGLLYADVTGPSISTALLPYVVSALIVVVLSPLALLVSYILRTATVTRRTASVGPMIPQKDPDEGPFSVEYGDEQSSQRDD</sequence>
<feature type="transmembrane region" description="Helical" evidence="2">
    <location>
        <begin position="78"/>
        <end position="97"/>
    </location>
</feature>
<proteinExistence type="predicted"/>
<dbReference type="EMBL" id="RAPO01000006">
    <property type="protein sequence ID" value="RKD88090.1"/>
    <property type="molecule type" value="Genomic_DNA"/>
</dbReference>
<evidence type="ECO:0000313" key="4">
    <source>
        <dbReference type="Proteomes" id="UP000283805"/>
    </source>
</evidence>
<dbReference type="RefSeq" id="WP_120246713.1">
    <property type="nucleotide sequence ID" value="NZ_RAPO01000006.1"/>
</dbReference>
<comment type="caution">
    <text evidence="3">The sequence shown here is derived from an EMBL/GenBank/DDBJ whole genome shotgun (WGS) entry which is preliminary data.</text>
</comment>
<evidence type="ECO:0000256" key="2">
    <source>
        <dbReference type="SAM" id="Phobius"/>
    </source>
</evidence>
<evidence type="ECO:0000256" key="1">
    <source>
        <dbReference type="SAM" id="MobiDB-lite"/>
    </source>
</evidence>
<keyword evidence="4" id="KW-1185">Reference proteome</keyword>
<feature type="region of interest" description="Disordered" evidence="1">
    <location>
        <begin position="330"/>
        <end position="358"/>
    </location>
</feature>
<dbReference type="Pfam" id="PF25927">
    <property type="entry name" value="DUF7972"/>
    <property type="match status" value="1"/>
</dbReference>
<accession>A0A3R7HFV3</accession>
<keyword evidence="2" id="KW-0472">Membrane</keyword>
<feature type="transmembrane region" description="Helical" evidence="2">
    <location>
        <begin position="294"/>
        <end position="318"/>
    </location>
</feature>
<dbReference type="InterPro" id="IPR058278">
    <property type="entry name" value="DUF7972"/>
</dbReference>
<protein>
    <submittedName>
        <fullName evidence="3">Uncharacterized protein</fullName>
    </submittedName>
</protein>
<evidence type="ECO:0000313" key="3">
    <source>
        <dbReference type="EMBL" id="RKD88090.1"/>
    </source>
</evidence>
<keyword evidence="2" id="KW-0812">Transmembrane</keyword>